<sequence>MPSLKILTLYEHKEMRYSEITNNLGIPEDKLKESLRKLNRTFARNLPKSSSNDSPEEKDLDENRGFLILYSNSVKARHYVGFARAGNFVVQVLPKVFEPSENEEKNADTNDALLAFLRMLNVAYGLKIREVELAQLREKRTPESLLEIFIYLFASTLWSEVQRGYHKEYIEIQNEERFLKGKLLMSKELRKLPHQRHTFSLEMHEFSEDNLLNQIFYAAVRTSLARTTWRVNKKLLGELMMIFDEVSFKEITKTDLERVHFTRLNERFKRAFTLAKIVLSTLGGIQGEEASGFFIDMNDLFERFMLWVLKRSLWEYEVEYQKELKLLKNGNILSRKQYPDFIINRNGTPVAVLDAKYKSLGTSEGKLQVSPDSLRQVYVYAKILEEKYGVSGIPVVLIFPKSNAYNSSIKTEDNEATVGGATFFDGRRLLVLVYDMETLKEGLKIDEKFRKSLCNLLGPRSNLDASEK</sequence>
<reference evidence="1 2" key="1">
    <citation type="journal article" date="2011" name="J. Bacteriol.">
        <title>Complete genome sequence of the obligate piezophilic hyperthermophilic archaeon Pyrococcus yayanosii CH1.</title>
        <authorList>
            <person name="Jun X."/>
            <person name="Lupeng L."/>
            <person name="Minjuan X."/>
            <person name="Oger P."/>
            <person name="Fengping W."/>
            <person name="Jebbar M."/>
            <person name="Xiang X."/>
        </authorList>
    </citation>
    <scope>NUCLEOTIDE SEQUENCE [LARGE SCALE GENOMIC DNA]</scope>
    <source>
        <strain evidence="2">CH1 / JCM 16557</strain>
    </source>
</reference>
<keyword evidence="2" id="KW-1185">Reference proteome</keyword>
<dbReference type="REBASE" id="36549">
    <property type="entry name" value="PyaCH1McrBCP"/>
</dbReference>
<organism evidence="1 2">
    <name type="scientific">Pyrococcus yayanosii (strain CH1 / JCM 16557)</name>
    <dbReference type="NCBI Taxonomy" id="529709"/>
    <lineage>
        <taxon>Archaea</taxon>
        <taxon>Methanobacteriati</taxon>
        <taxon>Methanobacteriota</taxon>
        <taxon>Thermococci</taxon>
        <taxon>Thermococcales</taxon>
        <taxon>Thermococcaceae</taxon>
        <taxon>Pyrococcus</taxon>
    </lineage>
</organism>
<dbReference type="AlphaFoldDB" id="F8AGI3"/>
<dbReference type="KEGG" id="pya:PYCH_15160"/>
<accession>F8AGI3</accession>
<dbReference type="PANTHER" id="PTHR38733:SF1">
    <property type="entry name" value="TYPE IV METHYL-DIRECTED RESTRICTION ENZYME ECOKMCRBC"/>
    <property type="match status" value="1"/>
</dbReference>
<proteinExistence type="predicted"/>
<dbReference type="HOGENOM" id="CLU_048696_1_2_2"/>
<dbReference type="eggNOG" id="arCOG05102">
    <property type="taxonomic scope" value="Archaea"/>
</dbReference>
<name>F8AGI3_PYRYC</name>
<evidence type="ECO:0000313" key="1">
    <source>
        <dbReference type="EMBL" id="AEH25184.1"/>
    </source>
</evidence>
<dbReference type="Proteomes" id="UP000008386">
    <property type="component" value="Chromosome"/>
</dbReference>
<evidence type="ECO:0000313" key="2">
    <source>
        <dbReference type="Proteomes" id="UP000008386"/>
    </source>
</evidence>
<dbReference type="InterPro" id="IPR019292">
    <property type="entry name" value="McrC"/>
</dbReference>
<dbReference type="Pfam" id="PF10117">
    <property type="entry name" value="McrBC"/>
    <property type="match status" value="1"/>
</dbReference>
<dbReference type="PANTHER" id="PTHR38733">
    <property type="entry name" value="PROTEIN MCRC"/>
    <property type="match status" value="1"/>
</dbReference>
<dbReference type="EMBL" id="CP002779">
    <property type="protein sequence ID" value="AEH25184.1"/>
    <property type="molecule type" value="Genomic_DNA"/>
</dbReference>
<protein>
    <submittedName>
        <fullName evidence="1">5-methylcytosine restriction system component-like protein</fullName>
    </submittedName>
</protein>
<gene>
    <name evidence="1" type="ordered locus">PYCH_15160</name>
</gene>